<feature type="DNA-binding region" description="HMG box" evidence="1">
    <location>
        <begin position="231"/>
        <end position="299"/>
    </location>
</feature>
<evidence type="ECO:0000256" key="1">
    <source>
        <dbReference type="PROSITE-ProRule" id="PRU00267"/>
    </source>
</evidence>
<organism evidence="5 6">
    <name type="scientific">Daucus carota subsp. sativus</name>
    <name type="common">Carrot</name>
    <dbReference type="NCBI Taxonomy" id="79200"/>
    <lineage>
        <taxon>Eukaryota</taxon>
        <taxon>Viridiplantae</taxon>
        <taxon>Streptophyta</taxon>
        <taxon>Embryophyta</taxon>
        <taxon>Tracheophyta</taxon>
        <taxon>Spermatophyta</taxon>
        <taxon>Magnoliopsida</taxon>
        <taxon>eudicotyledons</taxon>
        <taxon>Gunneridae</taxon>
        <taxon>Pentapetalae</taxon>
        <taxon>asterids</taxon>
        <taxon>campanulids</taxon>
        <taxon>Apiales</taxon>
        <taxon>Apiaceae</taxon>
        <taxon>Apioideae</taxon>
        <taxon>Scandiceae</taxon>
        <taxon>Daucinae</taxon>
        <taxon>Daucus</taxon>
        <taxon>Daucus sect. Daucus</taxon>
    </lineage>
</organism>
<dbReference type="Proteomes" id="UP000077755">
    <property type="component" value="Chromosome 7"/>
</dbReference>
<reference evidence="5" key="2">
    <citation type="submission" date="2022-03" db="EMBL/GenBank/DDBJ databases">
        <title>Draft title - Genomic analysis of global carrot germplasm unveils the trajectory of domestication and the origin of high carotenoid orange carrot.</title>
        <authorList>
            <person name="Iorizzo M."/>
            <person name="Ellison S."/>
            <person name="Senalik D."/>
            <person name="Macko-Podgorni A."/>
            <person name="Grzebelus D."/>
            <person name="Bostan H."/>
            <person name="Rolling W."/>
            <person name="Curaba J."/>
            <person name="Simon P."/>
        </authorList>
    </citation>
    <scope>NUCLEOTIDE SEQUENCE</scope>
    <source>
        <tissue evidence="5">Leaf</tissue>
    </source>
</reference>
<dbReference type="Gene3D" id="1.10.150.60">
    <property type="entry name" value="ARID DNA-binding domain"/>
    <property type="match status" value="1"/>
</dbReference>
<dbReference type="PROSITE" id="PS51011">
    <property type="entry name" value="ARID"/>
    <property type="match status" value="1"/>
</dbReference>
<dbReference type="Gene3D" id="1.10.30.10">
    <property type="entry name" value="High mobility group box domain"/>
    <property type="match status" value="1"/>
</dbReference>
<dbReference type="InterPro" id="IPR009071">
    <property type="entry name" value="HMG_box_dom"/>
</dbReference>
<sequence>MQENQEEYKGAVQAKTQMDGCDESVAVRKMMNMKLSSSDDFYEKLTRFHHSSGLTLIFDFRKTKVDLYRFYKDVTKRGGYHEVTKGGKWDEVASSLNAEGGVIISPNQTQMLYANFFHQFEQTYYYRTNFEVKPFKTALTGLSSVTDKSSGSPAKKAKKQRLNEHNADDLVEKRVSAPSSFQFPTVVKSMEKNRSLQVPLEEASLLLQTPAKAKETQKSSDREMKQHKNAPMGVRTSYMIFHRMECERLKIIHGKGSPGQIRNMANDAWKRLSEHDRQPYIEASKRDKERYSREMAEFKIAYKQIAATQSVSANTESTTAVHFPKPPPQTDSQHHPNLSDDAYHVNFPHDASDNVVIIDEKFDVDIVQKAESNDPTIQLNMHG</sequence>
<dbReference type="SMART" id="SM00501">
    <property type="entry name" value="BRIGHT"/>
    <property type="match status" value="1"/>
</dbReference>
<dbReference type="SUPFAM" id="SSF47095">
    <property type="entry name" value="HMG-box"/>
    <property type="match status" value="1"/>
</dbReference>
<dbReference type="PROSITE" id="PS50118">
    <property type="entry name" value="HMG_BOX_2"/>
    <property type="match status" value="1"/>
</dbReference>
<dbReference type="SMART" id="SM01014">
    <property type="entry name" value="ARID"/>
    <property type="match status" value="1"/>
</dbReference>
<gene>
    <name evidence="5" type="ORF">DCAR_0729037</name>
</gene>
<evidence type="ECO:0000313" key="6">
    <source>
        <dbReference type="Proteomes" id="UP000077755"/>
    </source>
</evidence>
<dbReference type="InterPro" id="IPR001606">
    <property type="entry name" value="ARID_dom"/>
</dbReference>
<feature type="region of interest" description="Disordered" evidence="2">
    <location>
        <begin position="207"/>
        <end position="228"/>
    </location>
</feature>
<dbReference type="GO" id="GO:0003677">
    <property type="term" value="F:DNA binding"/>
    <property type="evidence" value="ECO:0007669"/>
    <property type="project" value="UniProtKB-UniRule"/>
</dbReference>
<dbReference type="SMART" id="SM00398">
    <property type="entry name" value="HMG"/>
    <property type="match status" value="1"/>
</dbReference>
<keyword evidence="6" id="KW-1185">Reference proteome</keyword>
<dbReference type="Pfam" id="PF00505">
    <property type="entry name" value="HMG_box"/>
    <property type="match status" value="1"/>
</dbReference>
<dbReference type="PANTHER" id="PTHR46691:SF5">
    <property type="entry name" value="HMG (HIGH MOBILITY GROUP) BOX PROTEIN"/>
    <property type="match status" value="1"/>
</dbReference>
<dbReference type="EMBL" id="CP093349">
    <property type="protein sequence ID" value="WOH09579.1"/>
    <property type="molecule type" value="Genomic_DNA"/>
</dbReference>
<evidence type="ECO:0000256" key="2">
    <source>
        <dbReference type="SAM" id="MobiDB-lite"/>
    </source>
</evidence>
<keyword evidence="1" id="KW-0238">DNA-binding</keyword>
<keyword evidence="1" id="KW-0539">Nucleus</keyword>
<dbReference type="Pfam" id="PF01388">
    <property type="entry name" value="ARID"/>
    <property type="match status" value="1"/>
</dbReference>
<dbReference type="GO" id="GO:0005634">
    <property type="term" value="C:nucleus"/>
    <property type="evidence" value="ECO:0007669"/>
    <property type="project" value="UniProtKB-UniRule"/>
</dbReference>
<name>A0AAF0XMN2_DAUCS</name>
<dbReference type="InterPro" id="IPR036910">
    <property type="entry name" value="HMG_box_dom_sf"/>
</dbReference>
<dbReference type="AlphaFoldDB" id="A0AAF0XMN2"/>
<dbReference type="InterPro" id="IPR036431">
    <property type="entry name" value="ARID_dom_sf"/>
</dbReference>
<reference evidence="5" key="1">
    <citation type="journal article" date="2016" name="Nat. Genet.">
        <title>A high-quality carrot genome assembly provides new insights into carotenoid accumulation and asterid genome evolution.</title>
        <authorList>
            <person name="Iorizzo M."/>
            <person name="Ellison S."/>
            <person name="Senalik D."/>
            <person name="Zeng P."/>
            <person name="Satapoomin P."/>
            <person name="Huang J."/>
            <person name="Bowman M."/>
            <person name="Iovene M."/>
            <person name="Sanseverino W."/>
            <person name="Cavagnaro P."/>
            <person name="Yildiz M."/>
            <person name="Macko-Podgorni A."/>
            <person name="Moranska E."/>
            <person name="Grzebelus E."/>
            <person name="Grzebelus D."/>
            <person name="Ashrafi H."/>
            <person name="Zheng Z."/>
            <person name="Cheng S."/>
            <person name="Spooner D."/>
            <person name="Van Deynze A."/>
            <person name="Simon P."/>
        </authorList>
    </citation>
    <scope>NUCLEOTIDE SEQUENCE</scope>
    <source>
        <tissue evidence="5">Leaf</tissue>
    </source>
</reference>
<evidence type="ECO:0000259" key="4">
    <source>
        <dbReference type="PROSITE" id="PS51011"/>
    </source>
</evidence>
<feature type="domain" description="HMG box" evidence="3">
    <location>
        <begin position="231"/>
        <end position="299"/>
    </location>
</feature>
<feature type="region of interest" description="Disordered" evidence="2">
    <location>
        <begin position="316"/>
        <end position="340"/>
    </location>
</feature>
<feature type="region of interest" description="Disordered" evidence="2">
    <location>
        <begin position="144"/>
        <end position="169"/>
    </location>
</feature>
<evidence type="ECO:0000259" key="3">
    <source>
        <dbReference type="PROSITE" id="PS50118"/>
    </source>
</evidence>
<dbReference type="SUPFAM" id="SSF46774">
    <property type="entry name" value="ARID-like"/>
    <property type="match status" value="1"/>
</dbReference>
<accession>A0AAF0XMN2</accession>
<evidence type="ECO:0008006" key="7">
    <source>
        <dbReference type="Google" id="ProtNLM"/>
    </source>
</evidence>
<proteinExistence type="predicted"/>
<feature type="compositionally biased region" description="Basic and acidic residues" evidence="2">
    <location>
        <begin position="212"/>
        <end position="226"/>
    </location>
</feature>
<evidence type="ECO:0000313" key="5">
    <source>
        <dbReference type="EMBL" id="WOH09579.1"/>
    </source>
</evidence>
<protein>
    <recommendedName>
        <fullName evidence="7">ARID domain-containing protein</fullName>
    </recommendedName>
</protein>
<dbReference type="PANTHER" id="PTHR46691">
    <property type="entry name" value="HIGH MOBILITY GROUP B PROTEIN 9"/>
    <property type="match status" value="1"/>
</dbReference>
<feature type="domain" description="ARID" evidence="4">
    <location>
        <begin position="35"/>
        <end position="125"/>
    </location>
</feature>